<reference evidence="2" key="1">
    <citation type="submission" date="2009-11" db="EMBL/GenBank/DDBJ databases">
        <authorList>
            <consortium name="The Broad Institute Genome Sequencing Platform"/>
            <person name="Ward D."/>
            <person name="Feldgarden M."/>
            <person name="Earl A."/>
            <person name="Young S.K."/>
            <person name="Zeng Q."/>
            <person name="Koehrsen M."/>
            <person name="Alvarado L."/>
            <person name="Berlin A."/>
            <person name="Bochicchio J."/>
            <person name="Borenstein D."/>
            <person name="Chapman S.B."/>
            <person name="Chen Z."/>
            <person name="Engels R."/>
            <person name="Freedman E."/>
            <person name="Gellesch M."/>
            <person name="Goldberg J."/>
            <person name="Griggs A."/>
            <person name="Gujja S."/>
            <person name="Heilman E."/>
            <person name="Heiman D."/>
            <person name="Hepburn T."/>
            <person name="Howarth C."/>
            <person name="Jen D."/>
            <person name="Larson L."/>
            <person name="Lewis B."/>
            <person name="Mehta T."/>
            <person name="Park D."/>
            <person name="Pearson M."/>
            <person name="Roberts A."/>
            <person name="Saif S."/>
            <person name="Shea T."/>
            <person name="Shenoy N."/>
            <person name="Sisk P."/>
            <person name="Stolte C."/>
            <person name="Sykes S."/>
            <person name="Thomson T."/>
            <person name="Walk T."/>
            <person name="White J."/>
            <person name="Yandava C."/>
            <person name="Izard J."/>
            <person name="Baranova O.V."/>
            <person name="Blanton J.M."/>
            <person name="Tanner A.C."/>
            <person name="Dewhirst F.E."/>
            <person name="Haas B."/>
            <person name="Nusbaum C."/>
            <person name="Birren B."/>
        </authorList>
    </citation>
    <scope>NUCLEOTIDE SEQUENCE [LARGE SCALE GENOMIC DNA]</scope>
    <source>
        <strain evidence="2">1-1 BBBD Race 1</strain>
    </source>
</reference>
<proteinExistence type="predicted"/>
<dbReference type="VEuPathDB" id="FungiDB:PTTG_29057"/>
<evidence type="ECO:0000313" key="2">
    <source>
        <dbReference type="EMBL" id="OAV88347.1"/>
    </source>
</evidence>
<gene>
    <name evidence="2" type="ORF">PTTG_29057</name>
</gene>
<keyword evidence="4" id="KW-1185">Reference proteome</keyword>
<dbReference type="EnsemblFungi" id="PTTG_29057-t43_1">
    <property type="protein sequence ID" value="PTTG_29057-t43_1-p1"/>
    <property type="gene ID" value="PTTG_29057"/>
</dbReference>
<dbReference type="AlphaFoldDB" id="A0A180G6N2"/>
<accession>A0A180G6N2</accession>
<name>A0A180G6N2_PUCT1</name>
<organism evidence="2">
    <name type="scientific">Puccinia triticina (isolate 1-1 / race 1 (BBBD))</name>
    <name type="common">Brown leaf rust fungus</name>
    <dbReference type="NCBI Taxonomy" id="630390"/>
    <lineage>
        <taxon>Eukaryota</taxon>
        <taxon>Fungi</taxon>
        <taxon>Dikarya</taxon>
        <taxon>Basidiomycota</taxon>
        <taxon>Pucciniomycotina</taxon>
        <taxon>Pucciniomycetes</taxon>
        <taxon>Pucciniales</taxon>
        <taxon>Pucciniaceae</taxon>
        <taxon>Puccinia</taxon>
    </lineage>
</organism>
<evidence type="ECO:0000313" key="4">
    <source>
        <dbReference type="Proteomes" id="UP000005240"/>
    </source>
</evidence>
<feature type="compositionally biased region" description="Polar residues" evidence="1">
    <location>
        <begin position="51"/>
        <end position="63"/>
    </location>
</feature>
<dbReference type="Proteomes" id="UP000005240">
    <property type="component" value="Unassembled WGS sequence"/>
</dbReference>
<feature type="compositionally biased region" description="Basic and acidic residues" evidence="1">
    <location>
        <begin position="1"/>
        <end position="30"/>
    </location>
</feature>
<reference evidence="3 4" key="3">
    <citation type="journal article" date="2017" name="G3 (Bethesda)">
        <title>Comparative analysis highlights variable genome content of wheat rusts and divergence of the mating loci.</title>
        <authorList>
            <person name="Cuomo C.A."/>
            <person name="Bakkeren G."/>
            <person name="Khalil H.B."/>
            <person name="Panwar V."/>
            <person name="Joly D."/>
            <person name="Linning R."/>
            <person name="Sakthikumar S."/>
            <person name="Song X."/>
            <person name="Adiconis X."/>
            <person name="Fan L."/>
            <person name="Goldberg J.M."/>
            <person name="Levin J.Z."/>
            <person name="Young S."/>
            <person name="Zeng Q."/>
            <person name="Anikster Y."/>
            <person name="Bruce M."/>
            <person name="Wang M."/>
            <person name="Yin C."/>
            <person name="McCallum B."/>
            <person name="Szabo L.J."/>
            <person name="Hulbert S."/>
            <person name="Chen X."/>
            <person name="Fellers J.P."/>
        </authorList>
    </citation>
    <scope>NUCLEOTIDE SEQUENCE</scope>
    <source>
        <strain evidence="4">Isolate 1-1 / race 1 (BBBD)</strain>
        <strain evidence="3">isolate 1-1 / race 1 (BBBD)</strain>
    </source>
</reference>
<evidence type="ECO:0000313" key="3">
    <source>
        <dbReference type="EnsemblFungi" id="PTTG_29057-t43_1-p1"/>
    </source>
</evidence>
<evidence type="ECO:0000256" key="1">
    <source>
        <dbReference type="SAM" id="MobiDB-lite"/>
    </source>
</evidence>
<reference evidence="2" key="2">
    <citation type="submission" date="2016-05" db="EMBL/GenBank/DDBJ databases">
        <title>Comparative analysis highlights variable genome content of wheat rusts and divergence of the mating loci.</title>
        <authorList>
            <person name="Cuomo C.A."/>
            <person name="Bakkeren G."/>
            <person name="Szabo L."/>
            <person name="Khalil H."/>
            <person name="Joly D."/>
            <person name="Goldberg J."/>
            <person name="Young S."/>
            <person name="Zeng Q."/>
            <person name="Fellers J."/>
        </authorList>
    </citation>
    <scope>NUCLEOTIDE SEQUENCE [LARGE SCALE GENOMIC DNA]</scope>
    <source>
        <strain evidence="2">1-1 BBBD Race 1</strain>
    </source>
</reference>
<feature type="region of interest" description="Disordered" evidence="1">
    <location>
        <begin position="1"/>
        <end position="63"/>
    </location>
</feature>
<protein>
    <submittedName>
        <fullName evidence="2 3">Uncharacterized protein</fullName>
    </submittedName>
</protein>
<dbReference type="EMBL" id="ADAS02000183">
    <property type="protein sequence ID" value="OAV88347.1"/>
    <property type="molecule type" value="Genomic_DNA"/>
</dbReference>
<reference evidence="3" key="4">
    <citation type="submission" date="2025-05" db="UniProtKB">
        <authorList>
            <consortium name="EnsemblFungi"/>
        </authorList>
    </citation>
    <scope>IDENTIFICATION</scope>
    <source>
        <strain evidence="3">isolate 1-1 / race 1 (BBBD)</strain>
    </source>
</reference>
<sequence length="118" mass="13217">MAGCRDSSRNEDTLKRRDHLRKSPWDHNLETDQLLGTLSTRERPGVAASQVGHTTSSRLSKNSQRYRLSSIASRPFIGDAETSVVNPLRCPGGNTCGRVYQRFLGVTRQSLRPSRNYA</sequence>